<gene>
    <name evidence="1" type="ORF">Pyn_17129</name>
</gene>
<dbReference type="AlphaFoldDB" id="A0A314UZU2"/>
<proteinExistence type="predicted"/>
<reference evidence="1 2" key="1">
    <citation type="submission" date="2018-02" db="EMBL/GenBank/DDBJ databases">
        <title>Draft genome of wild Prunus yedoensis var. nudiflora.</title>
        <authorList>
            <person name="Baek S."/>
            <person name="Kim J.-H."/>
            <person name="Choi K."/>
            <person name="Kim G.-B."/>
            <person name="Cho A."/>
            <person name="Jang H."/>
            <person name="Shin C.-H."/>
            <person name="Yu H.-J."/>
            <person name="Mun J.-H."/>
        </authorList>
    </citation>
    <scope>NUCLEOTIDE SEQUENCE [LARGE SCALE GENOMIC DNA]</scope>
    <source>
        <strain evidence="2">cv. Jeju island</strain>
        <tissue evidence="1">Leaf</tissue>
    </source>
</reference>
<accession>A0A314UZU2</accession>
<comment type="caution">
    <text evidence="1">The sequence shown here is derived from an EMBL/GenBank/DDBJ whole genome shotgun (WGS) entry which is preliminary data.</text>
</comment>
<evidence type="ECO:0000313" key="2">
    <source>
        <dbReference type="Proteomes" id="UP000250321"/>
    </source>
</evidence>
<sequence>MKYQSVRKRPVAQNRATDRRSPVNLKIAIWTAMKVLKNCRSYLVTIPEETIQMFAVINYKIQSLLLNHWTNHLVRMKHSR</sequence>
<dbReference type="EMBL" id="PJQY01002727">
    <property type="protein sequence ID" value="PQM43067.1"/>
    <property type="molecule type" value="Genomic_DNA"/>
</dbReference>
<keyword evidence="2" id="KW-1185">Reference proteome</keyword>
<protein>
    <submittedName>
        <fullName evidence="1">Uncharacterized protein</fullName>
    </submittedName>
</protein>
<organism evidence="1 2">
    <name type="scientific">Prunus yedoensis var. nudiflora</name>
    <dbReference type="NCBI Taxonomy" id="2094558"/>
    <lineage>
        <taxon>Eukaryota</taxon>
        <taxon>Viridiplantae</taxon>
        <taxon>Streptophyta</taxon>
        <taxon>Embryophyta</taxon>
        <taxon>Tracheophyta</taxon>
        <taxon>Spermatophyta</taxon>
        <taxon>Magnoliopsida</taxon>
        <taxon>eudicotyledons</taxon>
        <taxon>Gunneridae</taxon>
        <taxon>Pentapetalae</taxon>
        <taxon>rosids</taxon>
        <taxon>fabids</taxon>
        <taxon>Rosales</taxon>
        <taxon>Rosaceae</taxon>
        <taxon>Amygdaloideae</taxon>
        <taxon>Amygdaleae</taxon>
        <taxon>Prunus</taxon>
    </lineage>
</organism>
<dbReference type="Proteomes" id="UP000250321">
    <property type="component" value="Unassembled WGS sequence"/>
</dbReference>
<evidence type="ECO:0000313" key="1">
    <source>
        <dbReference type="EMBL" id="PQM43067.1"/>
    </source>
</evidence>
<name>A0A314UZU2_PRUYE</name>